<evidence type="ECO:0008006" key="4">
    <source>
        <dbReference type="Google" id="ProtNLM"/>
    </source>
</evidence>
<feature type="transmembrane region" description="Helical" evidence="1">
    <location>
        <begin position="161"/>
        <end position="181"/>
    </location>
</feature>
<feature type="transmembrane region" description="Helical" evidence="1">
    <location>
        <begin position="111"/>
        <end position="140"/>
    </location>
</feature>
<dbReference type="PATRIC" id="fig|742738.3.peg.2078"/>
<dbReference type="InterPro" id="IPR038750">
    <property type="entry name" value="YczE/YyaS-like"/>
</dbReference>
<dbReference type="eggNOG" id="COG2364">
    <property type="taxonomic scope" value="Bacteria"/>
</dbReference>
<accession>A0A096B8H4</accession>
<name>A0A096B8H4_FLAPL</name>
<keyword evidence="1" id="KW-0472">Membrane</keyword>
<dbReference type="PANTHER" id="PTHR40078:SF1">
    <property type="entry name" value="INTEGRAL MEMBRANE PROTEIN"/>
    <property type="match status" value="1"/>
</dbReference>
<organism evidence="2 3">
    <name type="scientific">Flavonifractor plautii 1_3_50AFAA</name>
    <dbReference type="NCBI Taxonomy" id="742738"/>
    <lineage>
        <taxon>Bacteria</taxon>
        <taxon>Bacillati</taxon>
        <taxon>Bacillota</taxon>
        <taxon>Clostridia</taxon>
        <taxon>Eubacteriales</taxon>
        <taxon>Oscillospiraceae</taxon>
        <taxon>Flavonifractor</taxon>
    </lineage>
</organism>
<feature type="transmembrane region" description="Helical" evidence="1">
    <location>
        <begin position="42"/>
        <end position="72"/>
    </location>
</feature>
<gene>
    <name evidence="2" type="ORF">HMPREF9460_02026</name>
</gene>
<keyword evidence="1" id="KW-0812">Transmembrane</keyword>
<sequence length="232" mass="24817">MRQPSLLCRYILFFCGVLCAALGIALITLAGMGTSAVSSLSYVLTFVFPGLSLGVFTFLVNCTMLVGQVLLLRHRFQSIQLLQIPATLLFSVCIDLWTELLAPLVPESYGARWVVLLLGCLSLGLGVALEVLPNVLILPCEGFVRTASQVFGWDFGKTKTGYDLAMVSAAALLSYLSLGAICGLREGTIVCALTVGGISRFLCRRLSFLQYPSRSHPPIPAEASGAHTAAEP</sequence>
<keyword evidence="3" id="KW-1185">Reference proteome</keyword>
<dbReference type="HOGENOM" id="CLU_083843_2_0_9"/>
<keyword evidence="1" id="KW-1133">Transmembrane helix</keyword>
<comment type="caution">
    <text evidence="2">The sequence shown here is derived from an EMBL/GenBank/DDBJ whole genome shotgun (WGS) entry which is preliminary data.</text>
</comment>
<evidence type="ECO:0000313" key="2">
    <source>
        <dbReference type="EMBL" id="KGF55291.1"/>
    </source>
</evidence>
<dbReference type="EMBL" id="ADLO01000059">
    <property type="protein sequence ID" value="KGF55291.1"/>
    <property type="molecule type" value="Genomic_DNA"/>
</dbReference>
<feature type="transmembrane region" description="Helical" evidence="1">
    <location>
        <begin position="7"/>
        <end position="30"/>
    </location>
</feature>
<dbReference type="AlphaFoldDB" id="A0A096B8H4"/>
<evidence type="ECO:0000313" key="3">
    <source>
        <dbReference type="Proteomes" id="UP000029585"/>
    </source>
</evidence>
<protein>
    <recommendedName>
        <fullName evidence="4">YitT family protein</fullName>
    </recommendedName>
</protein>
<dbReference type="PANTHER" id="PTHR40078">
    <property type="entry name" value="INTEGRAL MEMBRANE PROTEIN-RELATED"/>
    <property type="match status" value="1"/>
</dbReference>
<dbReference type="Proteomes" id="UP000029585">
    <property type="component" value="Unassembled WGS sequence"/>
</dbReference>
<reference evidence="2 3" key="1">
    <citation type="submission" date="2011-08" db="EMBL/GenBank/DDBJ databases">
        <title>The Genome Sequence of Clostridium orbiscindens 1_3_50AFAA.</title>
        <authorList>
            <consortium name="The Broad Institute Genome Sequencing Platform"/>
            <person name="Earl A."/>
            <person name="Ward D."/>
            <person name="Feldgarden M."/>
            <person name="Gevers D."/>
            <person name="Daigneault M."/>
            <person name="Strauss J."/>
            <person name="Allen-Vercoe E."/>
            <person name="Young S.K."/>
            <person name="Zeng Q."/>
            <person name="Gargeya S."/>
            <person name="Fitzgerald M."/>
            <person name="Haas B."/>
            <person name="Abouelleil A."/>
            <person name="Alvarado L."/>
            <person name="Arachchi H.M."/>
            <person name="Berlin A."/>
            <person name="Brown A."/>
            <person name="Chapman S.B."/>
            <person name="Chen Z."/>
            <person name="Dunbar C."/>
            <person name="Freedman E."/>
            <person name="Gearin G."/>
            <person name="Gellesch M."/>
            <person name="Goldberg J."/>
            <person name="Griggs A."/>
            <person name="Gujja S."/>
            <person name="Heiman D."/>
            <person name="Howarth C."/>
            <person name="Larson L."/>
            <person name="Lui A."/>
            <person name="MacDonald P.J.P."/>
            <person name="Montmayeur A."/>
            <person name="Murphy C."/>
            <person name="Neiman D."/>
            <person name="Pearson M."/>
            <person name="Priest M."/>
            <person name="Roberts A."/>
            <person name="Saif S."/>
            <person name="Shea T."/>
            <person name="Shenoy N."/>
            <person name="Sisk P."/>
            <person name="Stolte C."/>
            <person name="Sykes S."/>
            <person name="Wortman J."/>
            <person name="Nusbaum C."/>
            <person name="Birren B."/>
        </authorList>
    </citation>
    <scope>NUCLEOTIDE SEQUENCE [LARGE SCALE GENOMIC DNA]</scope>
    <source>
        <strain evidence="2 3">1_3_50AFAA</strain>
    </source>
</reference>
<evidence type="ECO:0000256" key="1">
    <source>
        <dbReference type="SAM" id="Phobius"/>
    </source>
</evidence>
<dbReference type="RefSeq" id="WP_044941130.1">
    <property type="nucleotide sequence ID" value="NZ_KN174163.1"/>
</dbReference>
<proteinExistence type="predicted"/>
<dbReference type="Pfam" id="PF19700">
    <property type="entry name" value="DUF6198"/>
    <property type="match status" value="1"/>
</dbReference>